<feature type="domain" description="Signal transduction histidine kinase subgroup 3 dimerisation and phosphoacceptor" evidence="1">
    <location>
        <begin position="46"/>
        <end position="94"/>
    </location>
</feature>
<dbReference type="Pfam" id="PF07730">
    <property type="entry name" value="HisKA_3"/>
    <property type="match status" value="1"/>
</dbReference>
<reference evidence="2 3" key="1">
    <citation type="submission" date="2018-12" db="EMBL/GenBank/DDBJ databases">
        <authorList>
            <consortium name="Pathogen Informatics"/>
        </authorList>
    </citation>
    <scope>NUCLEOTIDE SEQUENCE [LARGE SCALE GENOMIC DNA]</scope>
    <source>
        <strain evidence="2 3">NCTC8271</strain>
    </source>
</reference>
<sequence>MANSTGKAPNVNASTPLLNSVSTMLGRGLYFNQAQKHFQQLLLMEERATIARELHDSLAQVLSYLRIQLTLLKRAIPEDNAGAQSIMAGFFQSAERRLPSASRATHHVPSDVTAGPIYPPHYMRCWKIYRVRPRPNSRWIAVYPRWRWMRKCRCIYCKLCAKRS</sequence>
<dbReference type="InterPro" id="IPR011712">
    <property type="entry name" value="Sig_transdc_His_kin_sub3_dim/P"/>
</dbReference>
<dbReference type="Proteomes" id="UP000273655">
    <property type="component" value="Chromosome 1"/>
</dbReference>
<dbReference type="GO" id="GO:0046983">
    <property type="term" value="F:protein dimerization activity"/>
    <property type="evidence" value="ECO:0007669"/>
    <property type="project" value="InterPro"/>
</dbReference>
<dbReference type="AlphaFoldDB" id="A0A3S4GHR0"/>
<protein>
    <submittedName>
        <fullName evidence="2">Nitrate/nitrite sensor protein NarQ</fullName>
        <ecNumber evidence="2">2.7.13.3</ecNumber>
    </submittedName>
</protein>
<dbReference type="EC" id="2.7.13.3" evidence="2"/>
<gene>
    <name evidence="2" type="primary">narX_1</name>
    <name evidence="2" type="ORF">NCTC8271_01801</name>
</gene>
<organism evidence="2 3">
    <name type="scientific">Salmonella enterica I</name>
    <dbReference type="NCBI Taxonomy" id="59201"/>
    <lineage>
        <taxon>Bacteria</taxon>
        <taxon>Pseudomonadati</taxon>
        <taxon>Pseudomonadota</taxon>
        <taxon>Gammaproteobacteria</taxon>
        <taxon>Enterobacterales</taxon>
        <taxon>Enterobacteriaceae</taxon>
        <taxon>Salmonella</taxon>
    </lineage>
</organism>
<keyword evidence="2" id="KW-0808">Transferase</keyword>
<evidence type="ECO:0000313" key="2">
    <source>
        <dbReference type="EMBL" id="VEA34556.1"/>
    </source>
</evidence>
<evidence type="ECO:0000259" key="1">
    <source>
        <dbReference type="Pfam" id="PF07730"/>
    </source>
</evidence>
<proteinExistence type="predicted"/>
<dbReference type="GO" id="GO:0016020">
    <property type="term" value="C:membrane"/>
    <property type="evidence" value="ECO:0007669"/>
    <property type="project" value="InterPro"/>
</dbReference>
<dbReference type="GO" id="GO:0000155">
    <property type="term" value="F:phosphorelay sensor kinase activity"/>
    <property type="evidence" value="ECO:0007669"/>
    <property type="project" value="InterPro"/>
</dbReference>
<evidence type="ECO:0000313" key="3">
    <source>
        <dbReference type="Proteomes" id="UP000273655"/>
    </source>
</evidence>
<accession>A0A3S4GHR0</accession>
<dbReference type="Gene3D" id="1.20.5.1930">
    <property type="match status" value="1"/>
</dbReference>
<dbReference type="EMBL" id="LR134148">
    <property type="protein sequence ID" value="VEA34556.1"/>
    <property type="molecule type" value="Genomic_DNA"/>
</dbReference>
<name>A0A3S4GHR0_SALET</name>